<dbReference type="GO" id="GO:0000209">
    <property type="term" value="P:protein polyubiquitination"/>
    <property type="evidence" value="ECO:0007669"/>
    <property type="project" value="TreeGrafter"/>
</dbReference>
<dbReference type="Pfam" id="PF26084">
    <property type="entry name" value="PWI_Topors"/>
    <property type="match status" value="1"/>
</dbReference>
<dbReference type="PANTHER" id="PTHR46077">
    <property type="entry name" value="E3 UBIQUITIN-PROTEIN LIGASE TOPORS"/>
    <property type="match status" value="1"/>
</dbReference>
<feature type="compositionally biased region" description="Polar residues" evidence="17">
    <location>
        <begin position="798"/>
        <end position="809"/>
    </location>
</feature>
<evidence type="ECO:0000256" key="14">
    <source>
        <dbReference type="ARBA" id="ARBA00079184"/>
    </source>
</evidence>
<sequence>MIFIHFFTKMMMEPTRMRLRTRKKPGSGKATQPLAEEASPDSKCPICLDRFNNMAYLDRCLHKFCFRCIHEWSKNKAECPLCKQGFNSIFHTIKAENDFKEFVLRPTENGSFGSPGGHRFRYRTTLTRERRQARRRTSSPPDNGVIFEGLAGDAPPQPDRGMRHMMNRLAARNRAQSEGRTLRTLREQEMVNFRRALYRTGVRIRSVRDGGRCRDTSAEFYQRNPACLHRLVPWLKRELTVLYGAHGSLVNIVQHIIMSWITRYDMEDQAMQEELRPFLLARTDHFLHEFISFARAPFNMEAYDQHAVYDCPAPSSLEDSSSDASVIAILEDEELDPLLGSAAGSALSQAPWDDETPGPSYSTMEQAPLSLAVSESESESSSTEGQLGAIFQQSAQVKTDPPACKGGAPSSGEEDCVIVGYVKPMAERTPELVQLSSDSEESVHSESTEALPQPRHIRFPSLSPPSSTGSPPSNHEADVVQADPCEGSEVKDSAVPGDAPCWGSPPPDKHGTSDEKKVKRRHVDRRAHDQRHRKRDGSRERQRSKSKEEQALDRTRRQSRSTDRSWSARSPTISINSDSTLSRGRGRSRSRSRDHWLLKSGAREDRQARDGSGREKCSYSYSYQRDSHGHYSRERESGCTTYSQSRSHYAGEHGNPDPWTLSCSWSRTPTRPHRRDRRHTRSPSSASSQGSRSAHRRSRHDKPGGKRKYKTRHLEDTSRGRSPGPLAPPPPPAPQAKEKTAGGERRRRKSRRKSRSPSVEIVFEGKGTGESRRRHKKKKKHKKKKDRKRKSREPAEQRSPTIITINSDSDPGADADADALDLRCSASGDGASTTAGSPSGARLLESILQDWEGQIPSVEGSSVDIFKAGSAFTADDFDDAQCDVPQGTSEQTPISPKDENSTSSPPKIHTESHLLSCL</sequence>
<dbReference type="InterPro" id="IPR058746">
    <property type="entry name" value="Znf_RING-type_Topors"/>
</dbReference>
<dbReference type="InterPro" id="IPR001841">
    <property type="entry name" value="Znf_RING"/>
</dbReference>
<dbReference type="GO" id="GO:0032391">
    <property type="term" value="C:photoreceptor connecting cilium"/>
    <property type="evidence" value="ECO:0007669"/>
    <property type="project" value="UniProtKB-ARBA"/>
</dbReference>
<feature type="region of interest" description="Disordered" evidence="17">
    <location>
        <begin position="344"/>
        <end position="385"/>
    </location>
</feature>
<feature type="compositionally biased region" description="Basic and acidic residues" evidence="17">
    <location>
        <begin position="591"/>
        <end position="617"/>
    </location>
</feature>
<evidence type="ECO:0000256" key="16">
    <source>
        <dbReference type="PROSITE-ProRule" id="PRU00175"/>
    </source>
</evidence>
<feature type="compositionally biased region" description="Basic residues" evidence="17">
    <location>
        <begin position="745"/>
        <end position="755"/>
    </location>
</feature>
<dbReference type="EC" id="2.3.2.27" evidence="2"/>
<feature type="compositionally biased region" description="Polar residues" evidence="17">
    <location>
        <begin position="568"/>
        <end position="581"/>
    </location>
</feature>
<dbReference type="PROSITE" id="PS00518">
    <property type="entry name" value="ZF_RING_1"/>
    <property type="match status" value="1"/>
</dbReference>
<dbReference type="InterPro" id="IPR017907">
    <property type="entry name" value="Znf_RING_CS"/>
</dbReference>
<dbReference type="SUPFAM" id="SSF57850">
    <property type="entry name" value="RING/U-box"/>
    <property type="match status" value="1"/>
</dbReference>
<evidence type="ECO:0000256" key="12">
    <source>
        <dbReference type="ARBA" id="ARBA00076940"/>
    </source>
</evidence>
<feature type="compositionally biased region" description="Basic residues" evidence="17">
    <location>
        <begin position="693"/>
        <end position="711"/>
    </location>
</feature>
<dbReference type="Pfam" id="PF13923">
    <property type="entry name" value="zf-C3HC4_2"/>
    <property type="match status" value="1"/>
</dbReference>
<name>A0AAD7SSW0_9TELE</name>
<feature type="compositionally biased region" description="Basic residues" evidence="17">
    <location>
        <begin position="518"/>
        <end position="536"/>
    </location>
</feature>
<feature type="compositionally biased region" description="Basic residues" evidence="17">
    <location>
        <begin position="670"/>
        <end position="681"/>
    </location>
</feature>
<keyword evidence="9" id="KW-0804">Transcription</keyword>
<feature type="compositionally biased region" description="Basic and acidic residues" evidence="17">
    <location>
        <begin position="537"/>
        <end position="563"/>
    </location>
</feature>
<dbReference type="PANTHER" id="PTHR46077:SF1">
    <property type="entry name" value="TOP1 BINDING ARGININE_SERINE RICH PROTEIN, E3 UBIQUITIN LIGASE"/>
    <property type="match status" value="1"/>
</dbReference>
<feature type="compositionally biased region" description="Polar residues" evidence="17">
    <location>
        <begin position="638"/>
        <end position="647"/>
    </location>
</feature>
<dbReference type="Proteomes" id="UP001221898">
    <property type="component" value="Unassembled WGS sequence"/>
</dbReference>
<dbReference type="GO" id="GO:0008270">
    <property type="term" value="F:zinc ion binding"/>
    <property type="evidence" value="ECO:0007669"/>
    <property type="project" value="UniProtKB-KW"/>
</dbReference>
<dbReference type="InterPro" id="IPR013083">
    <property type="entry name" value="Znf_RING/FYVE/PHD"/>
</dbReference>
<feature type="compositionally biased region" description="Basic residues" evidence="17">
    <location>
        <begin position="772"/>
        <end position="791"/>
    </location>
</feature>
<dbReference type="GO" id="GO:0006513">
    <property type="term" value="P:protein monoubiquitination"/>
    <property type="evidence" value="ECO:0007669"/>
    <property type="project" value="TreeGrafter"/>
</dbReference>
<evidence type="ECO:0000256" key="9">
    <source>
        <dbReference type="ARBA" id="ARBA00023163"/>
    </source>
</evidence>
<evidence type="ECO:0000259" key="18">
    <source>
        <dbReference type="PROSITE" id="PS50089"/>
    </source>
</evidence>
<organism evidence="19 20">
    <name type="scientific">Aldrovandia affinis</name>
    <dbReference type="NCBI Taxonomy" id="143900"/>
    <lineage>
        <taxon>Eukaryota</taxon>
        <taxon>Metazoa</taxon>
        <taxon>Chordata</taxon>
        <taxon>Craniata</taxon>
        <taxon>Vertebrata</taxon>
        <taxon>Euteleostomi</taxon>
        <taxon>Actinopterygii</taxon>
        <taxon>Neopterygii</taxon>
        <taxon>Teleostei</taxon>
        <taxon>Notacanthiformes</taxon>
        <taxon>Halosauridae</taxon>
        <taxon>Aldrovandia</taxon>
    </lineage>
</organism>
<evidence type="ECO:0000256" key="10">
    <source>
        <dbReference type="ARBA" id="ARBA00071236"/>
    </source>
</evidence>
<keyword evidence="5 16" id="KW-0863">Zinc-finger</keyword>
<reference evidence="19" key="1">
    <citation type="journal article" date="2023" name="Science">
        <title>Genome structures resolve the early diversification of teleost fishes.</title>
        <authorList>
            <person name="Parey E."/>
            <person name="Louis A."/>
            <person name="Montfort J."/>
            <person name="Bouchez O."/>
            <person name="Roques C."/>
            <person name="Iampietro C."/>
            <person name="Lluch J."/>
            <person name="Castinel A."/>
            <person name="Donnadieu C."/>
            <person name="Desvignes T."/>
            <person name="Floi Bucao C."/>
            <person name="Jouanno E."/>
            <person name="Wen M."/>
            <person name="Mejri S."/>
            <person name="Dirks R."/>
            <person name="Jansen H."/>
            <person name="Henkel C."/>
            <person name="Chen W.J."/>
            <person name="Zahm M."/>
            <person name="Cabau C."/>
            <person name="Klopp C."/>
            <person name="Thompson A.W."/>
            <person name="Robinson-Rechavi M."/>
            <person name="Braasch I."/>
            <person name="Lecointre G."/>
            <person name="Bobe J."/>
            <person name="Postlethwait J.H."/>
            <person name="Berthelot C."/>
            <person name="Roest Crollius H."/>
            <person name="Guiguen Y."/>
        </authorList>
    </citation>
    <scope>NUCLEOTIDE SEQUENCE</scope>
    <source>
        <strain evidence="19">NC1722</strain>
    </source>
</reference>
<evidence type="ECO:0000256" key="17">
    <source>
        <dbReference type="SAM" id="MobiDB-lite"/>
    </source>
</evidence>
<dbReference type="Gene3D" id="3.30.40.10">
    <property type="entry name" value="Zinc/RING finger domain, C3HC4 (zinc finger)"/>
    <property type="match status" value="1"/>
</dbReference>
<evidence type="ECO:0000256" key="2">
    <source>
        <dbReference type="ARBA" id="ARBA00012483"/>
    </source>
</evidence>
<evidence type="ECO:0000256" key="11">
    <source>
        <dbReference type="ARBA" id="ARBA00076856"/>
    </source>
</evidence>
<evidence type="ECO:0000256" key="15">
    <source>
        <dbReference type="ARBA" id="ARBA00082108"/>
    </source>
</evidence>
<keyword evidence="20" id="KW-1185">Reference proteome</keyword>
<dbReference type="InterPro" id="IPR058745">
    <property type="entry name" value="PWI_Topors"/>
</dbReference>
<evidence type="ECO:0000256" key="7">
    <source>
        <dbReference type="ARBA" id="ARBA00022833"/>
    </source>
</evidence>
<evidence type="ECO:0000256" key="8">
    <source>
        <dbReference type="ARBA" id="ARBA00023015"/>
    </source>
</evidence>
<dbReference type="GO" id="GO:0008630">
    <property type="term" value="P:intrinsic apoptotic signaling pathway in response to DNA damage"/>
    <property type="evidence" value="ECO:0007669"/>
    <property type="project" value="UniProtKB-ARBA"/>
</dbReference>
<comment type="catalytic activity">
    <reaction evidence="1">
        <text>S-ubiquitinyl-[E2 ubiquitin-conjugating enzyme]-L-cysteine + [acceptor protein]-L-lysine = [E2 ubiquitin-conjugating enzyme]-L-cysteine + N(6)-ubiquitinyl-[acceptor protein]-L-lysine.</text>
        <dbReference type="EC" id="2.3.2.27"/>
    </reaction>
</comment>
<feature type="compositionally biased region" description="Pro residues" evidence="17">
    <location>
        <begin position="725"/>
        <end position="734"/>
    </location>
</feature>
<feature type="region of interest" description="Disordered" evidence="17">
    <location>
        <begin position="432"/>
        <end position="839"/>
    </location>
</feature>
<feature type="compositionally biased region" description="Low complexity" evidence="17">
    <location>
        <begin position="682"/>
        <end position="692"/>
    </location>
</feature>
<accession>A0AAD7SSW0</accession>
<dbReference type="PROSITE" id="PS50089">
    <property type="entry name" value="ZF_RING_2"/>
    <property type="match status" value="1"/>
</dbReference>
<evidence type="ECO:0000256" key="13">
    <source>
        <dbReference type="ARBA" id="ARBA00079040"/>
    </source>
</evidence>
<comment type="caution">
    <text evidence="19">The sequence shown here is derived from an EMBL/GenBank/DDBJ whole genome shotgun (WGS) entry which is preliminary data.</text>
</comment>
<evidence type="ECO:0000256" key="1">
    <source>
        <dbReference type="ARBA" id="ARBA00000900"/>
    </source>
</evidence>
<keyword evidence="8" id="KW-0805">Transcription regulation</keyword>
<protein>
    <recommendedName>
        <fullName evidence="10">E3 ubiquitin-protein ligase Topors</fullName>
        <ecNumber evidence="2">2.3.2.27</ecNumber>
    </recommendedName>
    <alternativeName>
        <fullName evidence="11">RING-type E3 ubiquitin transferase Topors</fullName>
    </alternativeName>
    <alternativeName>
        <fullName evidence="13">SUMO1-protein E3 ligase Topors</fullName>
    </alternativeName>
    <alternativeName>
        <fullName evidence="12">Topoisomerase I-binding RING finger protein</fullName>
    </alternativeName>
    <alternativeName>
        <fullName evidence="14">Topoisomerase I-binding arginine/serine-rich protein</fullName>
    </alternativeName>
    <alternativeName>
        <fullName evidence="15">Tumor suppressor p53-binding protein 3</fullName>
    </alternativeName>
</protein>
<dbReference type="GO" id="GO:0061630">
    <property type="term" value="F:ubiquitin protein ligase activity"/>
    <property type="evidence" value="ECO:0007669"/>
    <property type="project" value="UniProtKB-EC"/>
</dbReference>
<feature type="region of interest" description="Disordered" evidence="17">
    <location>
        <begin position="877"/>
        <end position="918"/>
    </location>
</feature>
<dbReference type="AlphaFoldDB" id="A0AAD7SSW0"/>
<dbReference type="CDD" id="cd16574">
    <property type="entry name" value="RING-HC_Topors"/>
    <property type="match status" value="1"/>
</dbReference>
<feature type="compositionally biased region" description="Low complexity" evidence="17">
    <location>
        <begin position="460"/>
        <end position="473"/>
    </location>
</feature>
<feature type="region of interest" description="Disordered" evidence="17">
    <location>
        <begin position="395"/>
        <end position="414"/>
    </location>
</feature>
<evidence type="ECO:0000256" key="6">
    <source>
        <dbReference type="ARBA" id="ARBA00022786"/>
    </source>
</evidence>
<gene>
    <name evidence="19" type="ORF">AAFF_G00274140</name>
</gene>
<evidence type="ECO:0000256" key="3">
    <source>
        <dbReference type="ARBA" id="ARBA00022679"/>
    </source>
</evidence>
<evidence type="ECO:0000256" key="4">
    <source>
        <dbReference type="ARBA" id="ARBA00022723"/>
    </source>
</evidence>
<evidence type="ECO:0000313" key="19">
    <source>
        <dbReference type="EMBL" id="KAJ8407557.1"/>
    </source>
</evidence>
<keyword evidence="4" id="KW-0479">Metal-binding</keyword>
<feature type="compositionally biased region" description="Basic and acidic residues" evidence="17">
    <location>
        <begin position="625"/>
        <end position="637"/>
    </location>
</feature>
<keyword evidence="7" id="KW-0862">Zinc</keyword>
<proteinExistence type="predicted"/>
<dbReference type="EMBL" id="JAINUG010000038">
    <property type="protein sequence ID" value="KAJ8407557.1"/>
    <property type="molecule type" value="Genomic_DNA"/>
</dbReference>
<keyword evidence="3" id="KW-0808">Transferase</keyword>
<evidence type="ECO:0000313" key="20">
    <source>
        <dbReference type="Proteomes" id="UP001221898"/>
    </source>
</evidence>
<dbReference type="FunFam" id="3.30.40.10:FF:000136">
    <property type="entry name" value="E3 ubiquitin-protein ligase Topors"/>
    <property type="match status" value="1"/>
</dbReference>
<dbReference type="SMART" id="SM00184">
    <property type="entry name" value="RING"/>
    <property type="match status" value="1"/>
</dbReference>
<keyword evidence="6" id="KW-0833">Ubl conjugation pathway</keyword>
<feature type="region of interest" description="Disordered" evidence="17">
    <location>
        <begin position="127"/>
        <end position="158"/>
    </location>
</feature>
<feature type="compositionally biased region" description="Basic and acidic residues" evidence="17">
    <location>
        <begin position="507"/>
        <end position="517"/>
    </location>
</feature>
<evidence type="ECO:0000256" key="5">
    <source>
        <dbReference type="ARBA" id="ARBA00022771"/>
    </source>
</evidence>
<feature type="domain" description="RING-type" evidence="18">
    <location>
        <begin position="44"/>
        <end position="83"/>
    </location>
</feature>